<dbReference type="RefSeq" id="WP_181471076.1">
    <property type="nucleotide sequence ID" value="NZ_JACEFG010000001.1"/>
</dbReference>
<dbReference type="Pfam" id="PF05239">
    <property type="entry name" value="PRC"/>
    <property type="match status" value="1"/>
</dbReference>
<dbReference type="AlphaFoldDB" id="A0A838CPZ4"/>
<accession>A0A838CPZ4</accession>
<organism evidence="2 3">
    <name type="scientific">Halobacillus locisalis</name>
    <dbReference type="NCBI Taxonomy" id="220753"/>
    <lineage>
        <taxon>Bacteria</taxon>
        <taxon>Bacillati</taxon>
        <taxon>Bacillota</taxon>
        <taxon>Bacilli</taxon>
        <taxon>Bacillales</taxon>
        <taxon>Bacillaceae</taxon>
        <taxon>Halobacillus</taxon>
    </lineage>
</organism>
<dbReference type="EMBL" id="JACEFG010000001">
    <property type="protein sequence ID" value="MBA2174060.1"/>
    <property type="molecule type" value="Genomic_DNA"/>
</dbReference>
<dbReference type="Gene3D" id="2.30.30.240">
    <property type="entry name" value="PRC-barrel domain"/>
    <property type="match status" value="1"/>
</dbReference>
<dbReference type="Proteomes" id="UP000571017">
    <property type="component" value="Unassembled WGS sequence"/>
</dbReference>
<keyword evidence="3" id="KW-1185">Reference proteome</keyword>
<proteinExistence type="predicted"/>
<dbReference type="InterPro" id="IPR027275">
    <property type="entry name" value="PRC-brl_dom"/>
</dbReference>
<reference evidence="2 3" key="1">
    <citation type="journal article" date="2004" name="Extremophiles">
        <title>Halobacillus locisalis sp. nov., a halophilic bacterium isolated from a marine solar saltern of the Yellow Sea in Korea.</title>
        <authorList>
            <person name="Yoon J.H."/>
            <person name="Kang K.H."/>
            <person name="Oh T.K."/>
            <person name="Park Y.H."/>
        </authorList>
    </citation>
    <scope>NUCLEOTIDE SEQUENCE [LARGE SCALE GENOMIC DNA]</scope>
    <source>
        <strain evidence="2 3">KCTC 3788</strain>
    </source>
</reference>
<gene>
    <name evidence="2" type="ORF">H0266_04005</name>
</gene>
<dbReference type="SUPFAM" id="SSF50346">
    <property type="entry name" value="PRC-barrel domain"/>
    <property type="match status" value="1"/>
</dbReference>
<dbReference type="InterPro" id="IPR014238">
    <property type="entry name" value="Spore_YlmC/YmxH"/>
</dbReference>
<sequence length="77" mass="8476">MRLKSLAKKQVIDIENGQKLGILGNADLVFDPETGSILSLVVINQSMMGTSKQAFSISWDQIETIGEETILLKRGKQ</sequence>
<dbReference type="NCBIfam" id="TIGR02888">
    <property type="entry name" value="spore_YlmC_YmxH"/>
    <property type="match status" value="1"/>
</dbReference>
<dbReference type="PANTHER" id="PTHR40061:SF1">
    <property type="entry name" value="SPORULATION PROTEIN YLMC-RELATED"/>
    <property type="match status" value="1"/>
</dbReference>
<name>A0A838CPZ4_9BACI</name>
<dbReference type="InterPro" id="IPR011033">
    <property type="entry name" value="PRC_barrel-like_sf"/>
</dbReference>
<protein>
    <submittedName>
        <fullName evidence="2">YlmC/YmxH family sporulation protein</fullName>
    </submittedName>
</protein>
<evidence type="ECO:0000313" key="3">
    <source>
        <dbReference type="Proteomes" id="UP000571017"/>
    </source>
</evidence>
<comment type="caution">
    <text evidence="2">The sequence shown here is derived from an EMBL/GenBank/DDBJ whole genome shotgun (WGS) entry which is preliminary data.</text>
</comment>
<evidence type="ECO:0000313" key="2">
    <source>
        <dbReference type="EMBL" id="MBA2174060.1"/>
    </source>
</evidence>
<dbReference type="PANTHER" id="PTHR40061">
    <property type="entry name" value="SPORULATION PROTEIN YLMC-RELATED"/>
    <property type="match status" value="1"/>
</dbReference>
<feature type="domain" description="PRC-barrel" evidence="1">
    <location>
        <begin position="2"/>
        <end position="75"/>
    </location>
</feature>
<evidence type="ECO:0000259" key="1">
    <source>
        <dbReference type="Pfam" id="PF05239"/>
    </source>
</evidence>